<dbReference type="AlphaFoldDB" id="A0ABD3NMI3"/>
<name>A0ABD3NMI3_9STRA</name>
<comment type="caution">
    <text evidence="2">The sequence shown here is derived from an EMBL/GenBank/DDBJ whole genome shotgun (WGS) entry which is preliminary data.</text>
</comment>
<evidence type="ECO:0008006" key="4">
    <source>
        <dbReference type="Google" id="ProtNLM"/>
    </source>
</evidence>
<protein>
    <recommendedName>
        <fullName evidence="4">Chitin-binding type-1 domain-containing protein</fullName>
    </recommendedName>
</protein>
<evidence type="ECO:0000313" key="3">
    <source>
        <dbReference type="Proteomes" id="UP001530400"/>
    </source>
</evidence>
<dbReference type="Proteomes" id="UP001530400">
    <property type="component" value="Unassembled WGS sequence"/>
</dbReference>
<organism evidence="2 3">
    <name type="scientific">Cyclotella atomus</name>
    <dbReference type="NCBI Taxonomy" id="382360"/>
    <lineage>
        <taxon>Eukaryota</taxon>
        <taxon>Sar</taxon>
        <taxon>Stramenopiles</taxon>
        <taxon>Ochrophyta</taxon>
        <taxon>Bacillariophyta</taxon>
        <taxon>Coscinodiscophyceae</taxon>
        <taxon>Thalassiosirophycidae</taxon>
        <taxon>Stephanodiscales</taxon>
        <taxon>Stephanodiscaceae</taxon>
        <taxon>Cyclotella</taxon>
    </lineage>
</organism>
<dbReference type="EMBL" id="JALLPJ020001076">
    <property type="protein sequence ID" value="KAL3776922.1"/>
    <property type="molecule type" value="Genomic_DNA"/>
</dbReference>
<sequence>MAVQMSLSQNSIENPSVTQCLAAPCDYVGECRSDSNTCGEGSSYCNDLSIWVPACGGGGTLEKEPALTETASTAQASVQDDIDSQTDIDLTDTNTIDNPSPTPTTAWEAWTNNKNNGQSGNNQGVIGYTTGKEGEEDWAPSEEPGWFDKQGWESGNRTKGEDESIFSKYNPFSRNEEDNPAISIVAMWSLTAAFMLISVFEVL</sequence>
<evidence type="ECO:0000256" key="1">
    <source>
        <dbReference type="SAM" id="MobiDB-lite"/>
    </source>
</evidence>
<feature type="region of interest" description="Disordered" evidence="1">
    <location>
        <begin position="133"/>
        <end position="163"/>
    </location>
</feature>
<accession>A0ABD3NMI3</accession>
<reference evidence="2 3" key="1">
    <citation type="submission" date="2024-10" db="EMBL/GenBank/DDBJ databases">
        <title>Updated reference genomes for cyclostephanoid diatoms.</title>
        <authorList>
            <person name="Roberts W.R."/>
            <person name="Alverson A.J."/>
        </authorList>
    </citation>
    <scope>NUCLEOTIDE SEQUENCE [LARGE SCALE GENOMIC DNA]</scope>
    <source>
        <strain evidence="2 3">AJA010-31</strain>
    </source>
</reference>
<keyword evidence="3" id="KW-1185">Reference proteome</keyword>
<gene>
    <name evidence="2" type="ORF">ACHAWO_004161</name>
</gene>
<proteinExistence type="predicted"/>
<evidence type="ECO:0000313" key="2">
    <source>
        <dbReference type="EMBL" id="KAL3776922.1"/>
    </source>
</evidence>